<gene>
    <name evidence="2" type="ORF">BB559_007074</name>
</gene>
<comment type="caution">
    <text evidence="2">The sequence shown here is derived from an EMBL/GenBank/DDBJ whole genome shotgun (WGS) entry which is preliminary data.</text>
</comment>
<dbReference type="PANTHER" id="PTHR21426:SF12">
    <property type="entry name" value="EXOCYST COMPLEX COMPONENT 8"/>
    <property type="match status" value="1"/>
</dbReference>
<dbReference type="Pfam" id="PF08700">
    <property type="entry name" value="VPS51_Exo84_N"/>
    <property type="match status" value="1"/>
</dbReference>
<dbReference type="Pfam" id="PF25345">
    <property type="entry name" value="PH_EXO84"/>
    <property type="match status" value="1"/>
</dbReference>
<evidence type="ECO:0000313" key="2">
    <source>
        <dbReference type="EMBL" id="PVU85339.1"/>
    </source>
</evidence>
<organism evidence="2 3">
    <name type="scientific">Furculomyces boomerangus</name>
    <dbReference type="NCBI Taxonomy" id="61424"/>
    <lineage>
        <taxon>Eukaryota</taxon>
        <taxon>Fungi</taxon>
        <taxon>Fungi incertae sedis</taxon>
        <taxon>Zoopagomycota</taxon>
        <taxon>Kickxellomycotina</taxon>
        <taxon>Harpellomycetes</taxon>
        <taxon>Harpellales</taxon>
        <taxon>Harpellaceae</taxon>
        <taxon>Furculomyces</taxon>
    </lineage>
</organism>
<dbReference type="GO" id="GO:0008104">
    <property type="term" value="P:intracellular protein localization"/>
    <property type="evidence" value="ECO:0007669"/>
    <property type="project" value="TreeGrafter"/>
</dbReference>
<dbReference type="AlphaFoldDB" id="A0A2T9XZ15"/>
<evidence type="ECO:0000313" key="3">
    <source>
        <dbReference type="Proteomes" id="UP000245699"/>
    </source>
</evidence>
<dbReference type="Proteomes" id="UP000245699">
    <property type="component" value="Unassembled WGS sequence"/>
</dbReference>
<dbReference type="InterPro" id="IPR033961">
    <property type="entry name" value="Exo84"/>
</dbReference>
<keyword evidence="3" id="KW-1185">Reference proteome</keyword>
<reference evidence="2 3" key="1">
    <citation type="journal article" date="2018" name="MBio">
        <title>Comparative Genomics Reveals the Core Gene Toolbox for the Fungus-Insect Symbiosis.</title>
        <authorList>
            <person name="Wang Y."/>
            <person name="Stata M."/>
            <person name="Wang W."/>
            <person name="Stajich J.E."/>
            <person name="White M.M."/>
            <person name="Moncalvo J.M."/>
        </authorList>
    </citation>
    <scope>NUCLEOTIDE SEQUENCE [LARGE SCALE GENOMIC DNA]</scope>
    <source>
        <strain evidence="2 3">AUS-77-4</strain>
    </source>
</reference>
<dbReference type="PANTHER" id="PTHR21426">
    <property type="entry name" value="EXOCYST COMPLEX COMPONENT 8"/>
    <property type="match status" value="1"/>
</dbReference>
<proteinExistence type="predicted"/>
<name>A0A2T9XZ15_9FUNG</name>
<protein>
    <submittedName>
        <fullName evidence="2">Uncharacterized protein</fullName>
    </submittedName>
</protein>
<dbReference type="STRING" id="61424.A0A2T9XZ15"/>
<dbReference type="OrthoDB" id="642193at2759"/>
<dbReference type="GO" id="GO:0006893">
    <property type="term" value="P:Golgi to plasma membrane transport"/>
    <property type="evidence" value="ECO:0007669"/>
    <property type="project" value="TreeGrafter"/>
</dbReference>
<accession>A0A2T9XZ15</accession>
<keyword evidence="1" id="KW-0813">Transport</keyword>
<dbReference type="GO" id="GO:0006887">
    <property type="term" value="P:exocytosis"/>
    <property type="evidence" value="ECO:0007669"/>
    <property type="project" value="InterPro"/>
</dbReference>
<evidence type="ECO:0000256" key="1">
    <source>
        <dbReference type="ARBA" id="ARBA00022448"/>
    </source>
</evidence>
<dbReference type="GO" id="GO:0000145">
    <property type="term" value="C:exocyst"/>
    <property type="evidence" value="ECO:0007669"/>
    <property type="project" value="InterPro"/>
</dbReference>
<dbReference type="EMBL" id="MBFT01001096">
    <property type="protein sequence ID" value="PVU85339.1"/>
    <property type="molecule type" value="Genomic_DNA"/>
</dbReference>
<sequence length="209" mass="23759">MENPVQVGRVGTGITKVNIGAPKLISTKLKNDKNAGDEPVVFLTDLMVANFEPEKYLKKNLEFVEEPKIREFRVSLENTKKAVAQNLQKNVYRNYKEFVFVTKEISQMEDEATLFKEMLGKLDTICDGLYNNELEVAGMTEDEKKAARALHRRTIRMTVNDQQGVFAAQMTKLWNSVEGSQRMLPYSPNRHIATNPSYYTERFVVGGGS</sequence>